<evidence type="ECO:0000256" key="5">
    <source>
        <dbReference type="ARBA" id="ARBA00023136"/>
    </source>
</evidence>
<dbReference type="Gene3D" id="1.10.287.3510">
    <property type="match status" value="1"/>
</dbReference>
<feature type="domain" description="Homing endonuclease LAGLIDADG" evidence="7">
    <location>
        <begin position="138"/>
        <end position="240"/>
    </location>
</feature>
<organism evidence="8">
    <name type="scientific">Nectria cinnabarina</name>
    <dbReference type="NCBI Taxonomy" id="29855"/>
    <lineage>
        <taxon>Eukaryota</taxon>
        <taxon>Fungi</taxon>
        <taxon>Dikarya</taxon>
        <taxon>Ascomycota</taxon>
        <taxon>Pezizomycotina</taxon>
        <taxon>Sordariomycetes</taxon>
        <taxon>Hypocreomycetidae</taxon>
        <taxon>Hypocreales</taxon>
        <taxon>Nectriaceae</taxon>
        <taxon>Nectria</taxon>
    </lineage>
</organism>
<dbReference type="GeneID" id="27922567"/>
<reference evidence="8" key="1">
    <citation type="submission" date="2015-09" db="EMBL/GenBank/DDBJ databases">
        <authorList>
            <person name="Jackson K.R."/>
            <person name="Lunt B.L."/>
            <person name="Fisher J.N.B."/>
            <person name="Gardner A.V."/>
            <person name="Bailey M.E."/>
            <person name="Deus L.M."/>
            <person name="Earl A.S."/>
            <person name="Gibby P.D."/>
            <person name="Hartmann K.A."/>
            <person name="Liu J.E."/>
            <person name="Manci A.M."/>
            <person name="Nielsen D.A."/>
            <person name="Solomon M.B."/>
            <person name="Breakwell D.P."/>
            <person name="Burnett S.H."/>
            <person name="Grose J.H."/>
        </authorList>
    </citation>
    <scope>NUCLEOTIDE SEQUENCE</scope>
    <source>
        <strain evidence="8">5175</strain>
    </source>
</reference>
<evidence type="ECO:0000256" key="1">
    <source>
        <dbReference type="ARBA" id="ARBA00004225"/>
    </source>
</evidence>
<keyword evidence="2 6" id="KW-0812">Transmembrane</keyword>
<protein>
    <submittedName>
        <fullName evidence="8">NADH dehydrogenase subunit 4L</fullName>
    </submittedName>
</protein>
<keyword evidence="4 8" id="KW-0496">Mitochondrion</keyword>
<evidence type="ECO:0000256" key="4">
    <source>
        <dbReference type="ARBA" id="ARBA00023128"/>
    </source>
</evidence>
<evidence type="ECO:0000256" key="3">
    <source>
        <dbReference type="ARBA" id="ARBA00022989"/>
    </source>
</evidence>
<name>A0A2Z1Q1J2_9HYPO</name>
<dbReference type="HAMAP" id="MF_01456">
    <property type="entry name" value="NDH1_NuoK"/>
    <property type="match status" value="1"/>
</dbReference>
<feature type="transmembrane region" description="Helical" evidence="6">
    <location>
        <begin position="55"/>
        <end position="78"/>
    </location>
</feature>
<evidence type="ECO:0000256" key="6">
    <source>
        <dbReference type="SAM" id="Phobius"/>
    </source>
</evidence>
<dbReference type="InterPro" id="IPR004860">
    <property type="entry name" value="LAGLIDADG_dom"/>
</dbReference>
<dbReference type="InterPro" id="IPR039428">
    <property type="entry name" value="NUOK/Mnh_C1-like"/>
</dbReference>
<feature type="domain" description="Homing endonuclease LAGLIDADG" evidence="7">
    <location>
        <begin position="308"/>
        <end position="407"/>
    </location>
</feature>
<geneLocation type="mitochondrion" evidence="8"/>
<proteinExistence type="inferred from homology"/>
<dbReference type="PANTHER" id="PTHR36181">
    <property type="entry name" value="INTRON-ENCODED ENDONUCLEASE AI3-RELATED"/>
    <property type="match status" value="1"/>
</dbReference>
<dbReference type="RefSeq" id="YP_009255484.1">
    <property type="nucleotide sequence ID" value="NC_030252.1"/>
</dbReference>
<dbReference type="Gene3D" id="3.10.28.10">
    <property type="entry name" value="Homing endonucleases"/>
    <property type="match status" value="2"/>
</dbReference>
<dbReference type="Pfam" id="PF00961">
    <property type="entry name" value="LAGLIDADG_1"/>
    <property type="match status" value="2"/>
</dbReference>
<feature type="transmembrane region" description="Helical" evidence="6">
    <location>
        <begin position="24"/>
        <end position="43"/>
    </location>
</feature>
<comment type="subcellular location">
    <subcellularLocation>
        <location evidence="1">Mitochondrion membrane</location>
        <topology evidence="1">Multi-pass membrane protein</topology>
    </subcellularLocation>
</comment>
<dbReference type="Pfam" id="PF00420">
    <property type="entry name" value="Oxidored_q2"/>
    <property type="match status" value="1"/>
</dbReference>
<gene>
    <name evidence="8" type="primary">nad4L</name>
</gene>
<accession>A0A2Z1Q1J2</accession>
<dbReference type="FunFam" id="3.10.28.10:FF:000024">
    <property type="entry name" value="Probable intron-encoded endonuclease 2"/>
    <property type="match status" value="1"/>
</dbReference>
<dbReference type="GO" id="GO:0042773">
    <property type="term" value="P:ATP synthesis coupled electron transport"/>
    <property type="evidence" value="ECO:0007669"/>
    <property type="project" value="InterPro"/>
</dbReference>
<sequence>MNLTLVLFLIGILGFVFNRKNIILMLISIEIMLLSITFLILVSSINIDDIIGQTYAIYIIVVAGAESAIGLAILVAFYRLASLKLSHLSFSHDKFSINPINKIPVSPIKIGVRNYSTISSSQSQSSQDRTENIDPGFITGLFDAESSFVVTVLKNPRYRTGWNVQARTQIKMHEKDRDLIIKIQEYFGGIGYISNPNKNSTVEFRVSTMKDITNVIIPHFDNYPLLTKKYADYMFFKNIVNLMLEKEHSTLEGIQKIVNIKASMNWGLSNELKESFPETIAAKKEESSGFADAQKNNYDILVSVKEWMAGFATGESNFFITVQNSKTKSGIAISLRFSIAQDIRDIFLLESFVDFFGCGYVVNYKNRSVCEFIVTKIDNIVNDIIPFFDKHNIRGSKYSNFLDFKNVALIIKNKEHLKEDGVALKKVLQLKNKIASLNKAKNNYGND</sequence>
<dbReference type="GO" id="GO:0031966">
    <property type="term" value="C:mitochondrial membrane"/>
    <property type="evidence" value="ECO:0007669"/>
    <property type="project" value="UniProtKB-SubCell"/>
</dbReference>
<keyword evidence="5 6" id="KW-0472">Membrane</keyword>
<dbReference type="EMBL" id="KT731105">
    <property type="protein sequence ID" value="AND76631.1"/>
    <property type="molecule type" value="Genomic_DNA"/>
</dbReference>
<keyword evidence="3 6" id="KW-1133">Transmembrane helix</keyword>
<dbReference type="InterPro" id="IPR051289">
    <property type="entry name" value="LAGLIDADG_Endonuclease"/>
</dbReference>
<dbReference type="PANTHER" id="PTHR36181:SF3">
    <property type="entry name" value="INTRON-ENCODED DNA ENDONUCLEASE AI5 BETA"/>
    <property type="match status" value="1"/>
</dbReference>
<dbReference type="GO" id="GO:0004519">
    <property type="term" value="F:endonuclease activity"/>
    <property type="evidence" value="ECO:0007669"/>
    <property type="project" value="InterPro"/>
</dbReference>
<evidence type="ECO:0000256" key="2">
    <source>
        <dbReference type="ARBA" id="ARBA00022692"/>
    </source>
</evidence>
<dbReference type="SUPFAM" id="SSF55608">
    <property type="entry name" value="Homing endonucleases"/>
    <property type="match status" value="2"/>
</dbReference>
<evidence type="ECO:0000313" key="8">
    <source>
        <dbReference type="EMBL" id="AND76631.1"/>
    </source>
</evidence>
<evidence type="ECO:0000259" key="7">
    <source>
        <dbReference type="Pfam" id="PF00961"/>
    </source>
</evidence>
<dbReference type="InterPro" id="IPR027434">
    <property type="entry name" value="Homing_endonucl"/>
</dbReference>
<dbReference type="GO" id="GO:0016651">
    <property type="term" value="F:oxidoreductase activity, acting on NAD(P)H"/>
    <property type="evidence" value="ECO:0007669"/>
    <property type="project" value="InterPro"/>
</dbReference>
<dbReference type="FunFam" id="1.10.287.3510:FF:000004">
    <property type="entry name" value="NADH-ubiquinone oxidoreductase chain 4L"/>
    <property type="match status" value="1"/>
</dbReference>
<reference evidence="8" key="2">
    <citation type="journal article" date="2016" name="Mitochondrial DNA A DNA Mapp Seq Anal">
        <title>The complete mitochondrial genome of the important phytopathogen Nectria cinnabarina (Hypocreales, Ascomycota).</title>
        <authorList>
            <person name="Wang X.C."/>
            <person name="Zeng Z.Q."/>
            <person name="Zhuang W.Y."/>
        </authorList>
    </citation>
    <scope>NUCLEOTIDE SEQUENCE</scope>
    <source>
        <strain evidence="8">5175</strain>
    </source>
</reference>
<dbReference type="AlphaFoldDB" id="A0A2Z1Q1J2"/>
<dbReference type="InterPro" id="IPR001133">
    <property type="entry name" value="NADH_UbQ_OxRdtase_chain4L/K"/>
</dbReference>